<dbReference type="Pfam" id="PF00800">
    <property type="entry name" value="PDT"/>
    <property type="match status" value="1"/>
</dbReference>
<dbReference type="GO" id="GO:0005737">
    <property type="term" value="C:cytoplasm"/>
    <property type="evidence" value="ECO:0007669"/>
    <property type="project" value="UniProtKB-SubCell"/>
</dbReference>
<dbReference type="Proteomes" id="UP000192418">
    <property type="component" value="Unassembled WGS sequence"/>
</dbReference>
<keyword evidence="24" id="KW-1185">Reference proteome</keyword>
<evidence type="ECO:0000256" key="6">
    <source>
        <dbReference type="ARBA" id="ARBA00012404"/>
    </source>
</evidence>
<evidence type="ECO:0000256" key="12">
    <source>
        <dbReference type="ARBA" id="ARBA00023222"/>
    </source>
</evidence>
<reference evidence="23 24" key="1">
    <citation type="submission" date="2017-04" db="EMBL/GenBank/DDBJ databases">
        <authorList>
            <person name="Afonso C.L."/>
            <person name="Miller P.J."/>
            <person name="Scott M.A."/>
            <person name="Spackman E."/>
            <person name="Goraichik I."/>
            <person name="Dimitrov K.M."/>
            <person name="Suarez D.L."/>
            <person name="Swayne D.E."/>
        </authorList>
    </citation>
    <scope>NUCLEOTIDE SEQUENCE [LARGE SCALE GENOMIC DNA]</scope>
    <source>
        <strain evidence="23 24">DSM 3385</strain>
    </source>
</reference>
<dbReference type="RefSeq" id="WP_084066988.1">
    <property type="nucleotide sequence ID" value="NZ_FWXY01000003.1"/>
</dbReference>
<dbReference type="SUPFAM" id="SSF55021">
    <property type="entry name" value="ACT-like"/>
    <property type="match status" value="1"/>
</dbReference>
<evidence type="ECO:0000256" key="4">
    <source>
        <dbReference type="ARBA" id="ARBA00004741"/>
    </source>
</evidence>
<dbReference type="EMBL" id="FWXY01000003">
    <property type="protein sequence ID" value="SMC49172.1"/>
    <property type="molecule type" value="Genomic_DNA"/>
</dbReference>
<organism evidence="23 24">
    <name type="scientific">Desulfocicer vacuolatum DSM 3385</name>
    <dbReference type="NCBI Taxonomy" id="1121400"/>
    <lineage>
        <taxon>Bacteria</taxon>
        <taxon>Pseudomonadati</taxon>
        <taxon>Thermodesulfobacteriota</taxon>
        <taxon>Desulfobacteria</taxon>
        <taxon>Desulfobacterales</taxon>
        <taxon>Desulfobacteraceae</taxon>
        <taxon>Desulfocicer</taxon>
    </lineage>
</organism>
<comment type="catalytic activity">
    <reaction evidence="1">
        <text>chorismate = prephenate</text>
        <dbReference type="Rhea" id="RHEA:13897"/>
        <dbReference type="ChEBI" id="CHEBI:29748"/>
        <dbReference type="ChEBI" id="CHEBI:29934"/>
        <dbReference type="EC" id="5.4.99.5"/>
    </reaction>
</comment>
<dbReference type="PROSITE" id="PS51168">
    <property type="entry name" value="CHORISMATE_MUT_2"/>
    <property type="match status" value="1"/>
</dbReference>
<sequence length="371" mass="41299">MDVIKKDVEDRLSSLRAGIDSIDAQILHLINKRLQIGKEIGLIKDEKGAGVLDQGREKRLLERLARLNGGPATEDLVRYLFNVIMTATREIQKANRISFLGPVASYTHIAALNLFSHSGRFIEQGSIRDIFMEIEKKNCNYGVVPVENSMEGAVNHTLDLFSEFDVSITAEHYQRISHDLLSLSGDIASIKTIYSHPQALAQCRGWLRKNMPGIETREVSSTSRAAALVADNPQGAAVASRRAAHIYGLKVVASRIEDHVSNITRFLSIGGEKKQPTGNDKTSIMFATSHVPGALFMALEPVKLAGLNMVKLESRPTRHQNWSYYFFMDFEGHMADKNVFDTVAKMKPHCLYLKNLGSYPAGQPAVEDYEK</sequence>
<evidence type="ECO:0000256" key="13">
    <source>
        <dbReference type="ARBA" id="ARBA00023235"/>
    </source>
</evidence>
<dbReference type="CDD" id="cd04905">
    <property type="entry name" value="ACT_CM-PDT"/>
    <property type="match status" value="1"/>
</dbReference>
<evidence type="ECO:0000256" key="7">
    <source>
        <dbReference type="ARBA" id="ARBA00013147"/>
    </source>
</evidence>
<dbReference type="PROSITE" id="PS51671">
    <property type="entry name" value="ACT"/>
    <property type="match status" value="1"/>
</dbReference>
<evidence type="ECO:0000256" key="1">
    <source>
        <dbReference type="ARBA" id="ARBA00000824"/>
    </source>
</evidence>
<evidence type="ECO:0000259" key="20">
    <source>
        <dbReference type="PROSITE" id="PS51168"/>
    </source>
</evidence>
<feature type="domain" description="ACT" evidence="22">
    <location>
        <begin position="283"/>
        <end position="360"/>
    </location>
</feature>
<dbReference type="UniPathway" id="UPA00121">
    <property type="reaction ID" value="UER00345"/>
</dbReference>
<feature type="domain" description="Chorismate mutase" evidence="20">
    <location>
        <begin position="6"/>
        <end position="96"/>
    </location>
</feature>
<keyword evidence="10" id="KW-0028">Amino-acid biosynthesis</keyword>
<dbReference type="SUPFAM" id="SSF53850">
    <property type="entry name" value="Periplasmic binding protein-like II"/>
    <property type="match status" value="1"/>
</dbReference>
<comment type="catalytic activity">
    <reaction evidence="18">
        <text>prephenate + H(+) = 3-phenylpyruvate + CO2 + H2O</text>
        <dbReference type="Rhea" id="RHEA:21648"/>
        <dbReference type="ChEBI" id="CHEBI:15377"/>
        <dbReference type="ChEBI" id="CHEBI:15378"/>
        <dbReference type="ChEBI" id="CHEBI:16526"/>
        <dbReference type="ChEBI" id="CHEBI:18005"/>
        <dbReference type="ChEBI" id="CHEBI:29934"/>
        <dbReference type="EC" id="4.2.1.51"/>
    </reaction>
</comment>
<evidence type="ECO:0000256" key="17">
    <source>
        <dbReference type="ARBA" id="ARBA00031520"/>
    </source>
</evidence>
<keyword evidence="9" id="KW-0963">Cytoplasm</keyword>
<dbReference type="SUPFAM" id="SSF48600">
    <property type="entry name" value="Chorismate mutase II"/>
    <property type="match status" value="1"/>
</dbReference>
<dbReference type="STRING" id="1121400.SAMN02746065_1034"/>
<comment type="pathway">
    <text evidence="4">Amino-acid biosynthesis; L-phenylalanine biosynthesis; phenylpyruvate from prephenate: step 1/1.</text>
</comment>
<feature type="site" description="Essential for prephenate dehydratase activity" evidence="19">
    <location>
        <position position="264"/>
    </location>
</feature>
<dbReference type="GO" id="GO:0009094">
    <property type="term" value="P:L-phenylalanine biosynthetic process"/>
    <property type="evidence" value="ECO:0007669"/>
    <property type="project" value="UniProtKB-UniPathway"/>
</dbReference>
<dbReference type="UniPathway" id="UPA00120">
    <property type="reaction ID" value="UER00203"/>
</dbReference>
<feature type="domain" description="Prephenate dehydratase" evidence="21">
    <location>
        <begin position="96"/>
        <end position="271"/>
    </location>
</feature>
<proteinExistence type="predicted"/>
<evidence type="ECO:0000259" key="21">
    <source>
        <dbReference type="PROSITE" id="PS51171"/>
    </source>
</evidence>
<dbReference type="InterPro" id="IPR001086">
    <property type="entry name" value="Preph_deHydtase"/>
</dbReference>
<dbReference type="PROSITE" id="PS00857">
    <property type="entry name" value="PREPHENATE_DEHYDR_1"/>
    <property type="match status" value="1"/>
</dbReference>
<evidence type="ECO:0000256" key="16">
    <source>
        <dbReference type="ARBA" id="ARBA00031175"/>
    </source>
</evidence>
<dbReference type="FunFam" id="3.40.190.10:FF:000034">
    <property type="entry name" value="Chorismate mutase/prephenate dehydratase"/>
    <property type="match status" value="1"/>
</dbReference>
<dbReference type="PROSITE" id="PS51171">
    <property type="entry name" value="PREPHENATE_DEHYDR_3"/>
    <property type="match status" value="1"/>
</dbReference>
<dbReference type="InterPro" id="IPR002912">
    <property type="entry name" value="ACT_dom"/>
</dbReference>
<keyword evidence="11" id="KW-0057">Aromatic amino acid biosynthesis</keyword>
<evidence type="ECO:0000256" key="11">
    <source>
        <dbReference type="ARBA" id="ARBA00023141"/>
    </source>
</evidence>
<dbReference type="Pfam" id="PF01817">
    <property type="entry name" value="CM_2"/>
    <property type="match status" value="1"/>
</dbReference>
<dbReference type="SMART" id="SM00830">
    <property type="entry name" value="CM_2"/>
    <property type="match status" value="1"/>
</dbReference>
<evidence type="ECO:0000256" key="10">
    <source>
        <dbReference type="ARBA" id="ARBA00022605"/>
    </source>
</evidence>
<dbReference type="OrthoDB" id="9802281at2"/>
<dbReference type="Gene3D" id="1.20.59.10">
    <property type="entry name" value="Chorismate mutase"/>
    <property type="match status" value="1"/>
</dbReference>
<dbReference type="PANTHER" id="PTHR21022">
    <property type="entry name" value="PREPHENATE DEHYDRATASE P PROTEIN"/>
    <property type="match status" value="1"/>
</dbReference>
<dbReference type="Gene3D" id="3.40.190.10">
    <property type="entry name" value="Periplasmic binding protein-like II"/>
    <property type="match status" value="2"/>
</dbReference>
<evidence type="ECO:0000256" key="15">
    <source>
        <dbReference type="ARBA" id="ARBA00023268"/>
    </source>
</evidence>
<dbReference type="EC" id="4.2.1.51" evidence="7"/>
<evidence type="ECO:0000259" key="22">
    <source>
        <dbReference type="PROSITE" id="PS51671"/>
    </source>
</evidence>
<evidence type="ECO:0000256" key="5">
    <source>
        <dbReference type="ARBA" id="ARBA00004817"/>
    </source>
</evidence>
<evidence type="ECO:0000313" key="24">
    <source>
        <dbReference type="Proteomes" id="UP000192418"/>
    </source>
</evidence>
<protein>
    <recommendedName>
        <fullName evidence="8">Bifunctional chorismate mutase/prephenate dehydratase</fullName>
        <ecNumber evidence="7">4.2.1.51</ecNumber>
        <ecNumber evidence="6">5.4.99.5</ecNumber>
    </recommendedName>
    <alternativeName>
        <fullName evidence="17">Chorismate mutase-prephenate dehydratase</fullName>
    </alternativeName>
    <alternativeName>
        <fullName evidence="16">p-protein</fullName>
    </alternativeName>
</protein>
<dbReference type="AlphaFoldDB" id="A0A1W1ZLS7"/>
<dbReference type="CDD" id="cd13630">
    <property type="entry name" value="PBP2_PDT_1"/>
    <property type="match status" value="1"/>
</dbReference>
<keyword evidence="15" id="KW-0511">Multifunctional enzyme</keyword>
<dbReference type="GO" id="GO:0046417">
    <property type="term" value="P:chorismate metabolic process"/>
    <property type="evidence" value="ECO:0007669"/>
    <property type="project" value="InterPro"/>
</dbReference>
<keyword evidence="12" id="KW-0584">Phenylalanine biosynthesis</keyword>
<dbReference type="PIRSF" id="PIRSF001500">
    <property type="entry name" value="Chor_mut_pdt_Ppr"/>
    <property type="match status" value="1"/>
</dbReference>
<dbReference type="EC" id="5.4.99.5" evidence="6"/>
<name>A0A1W1ZLS7_9BACT</name>
<evidence type="ECO:0000256" key="9">
    <source>
        <dbReference type="ARBA" id="ARBA00022490"/>
    </source>
</evidence>
<comment type="subcellular location">
    <subcellularLocation>
        <location evidence="3">Cytoplasm</location>
    </subcellularLocation>
</comment>
<dbReference type="GO" id="GO:0004664">
    <property type="term" value="F:prephenate dehydratase activity"/>
    <property type="evidence" value="ECO:0007669"/>
    <property type="project" value="UniProtKB-EC"/>
</dbReference>
<evidence type="ECO:0000256" key="19">
    <source>
        <dbReference type="PIRSR" id="PIRSR001500-2"/>
    </source>
</evidence>
<evidence type="ECO:0000256" key="14">
    <source>
        <dbReference type="ARBA" id="ARBA00023239"/>
    </source>
</evidence>
<evidence type="ECO:0000256" key="2">
    <source>
        <dbReference type="ARBA" id="ARBA00002364"/>
    </source>
</evidence>
<dbReference type="InterPro" id="IPR036979">
    <property type="entry name" value="CM_dom_sf"/>
</dbReference>
<dbReference type="GO" id="GO:0004106">
    <property type="term" value="F:chorismate mutase activity"/>
    <property type="evidence" value="ECO:0007669"/>
    <property type="project" value="UniProtKB-EC"/>
</dbReference>
<dbReference type="InterPro" id="IPR002701">
    <property type="entry name" value="CM_II_prokaryot"/>
</dbReference>
<accession>A0A1W1ZLS7</accession>
<comment type="pathway">
    <text evidence="5">Metabolic intermediate biosynthesis; prephenate biosynthesis; prephenate from chorismate: step 1/1.</text>
</comment>
<dbReference type="Gene3D" id="3.30.70.260">
    <property type="match status" value="1"/>
</dbReference>
<dbReference type="PANTHER" id="PTHR21022:SF19">
    <property type="entry name" value="PREPHENATE DEHYDRATASE-RELATED"/>
    <property type="match status" value="1"/>
</dbReference>
<evidence type="ECO:0000256" key="8">
    <source>
        <dbReference type="ARBA" id="ARBA00014401"/>
    </source>
</evidence>
<evidence type="ECO:0000313" key="23">
    <source>
        <dbReference type="EMBL" id="SMC49172.1"/>
    </source>
</evidence>
<dbReference type="InterPro" id="IPR008242">
    <property type="entry name" value="Chor_mutase/pphenate_deHydtase"/>
</dbReference>
<dbReference type="InterPro" id="IPR036263">
    <property type="entry name" value="Chorismate_II_sf"/>
</dbReference>
<keyword evidence="14" id="KW-0456">Lyase</keyword>
<dbReference type="InterPro" id="IPR018528">
    <property type="entry name" value="Preph_deHydtase_CS"/>
</dbReference>
<dbReference type="InterPro" id="IPR045865">
    <property type="entry name" value="ACT-like_dom_sf"/>
</dbReference>
<gene>
    <name evidence="23" type="ORF">SAMN02746065_1034</name>
</gene>
<comment type="function">
    <text evidence="2">Catalyzes the Claisen rearrangement of chorismate to prephenate and the decarboxylation/dehydration of prephenate to phenylpyruvate.</text>
</comment>
<dbReference type="NCBIfam" id="NF008865">
    <property type="entry name" value="PRK11898.1"/>
    <property type="match status" value="1"/>
</dbReference>
<evidence type="ECO:0000256" key="3">
    <source>
        <dbReference type="ARBA" id="ARBA00004496"/>
    </source>
</evidence>
<evidence type="ECO:0000256" key="18">
    <source>
        <dbReference type="ARBA" id="ARBA00047848"/>
    </source>
</evidence>
<keyword evidence="13" id="KW-0413">Isomerase</keyword>